<proteinExistence type="predicted"/>
<dbReference type="Gramene" id="TuG1812G0200005560.01.T01">
    <property type="protein sequence ID" value="TuG1812G0200005560.01.T01.cds429977"/>
    <property type="gene ID" value="TuG1812G0200005560.01"/>
</dbReference>
<organism evidence="2 3">
    <name type="scientific">Triticum urartu</name>
    <name type="common">Red wild einkorn</name>
    <name type="synonym">Crithodium urartu</name>
    <dbReference type="NCBI Taxonomy" id="4572"/>
    <lineage>
        <taxon>Eukaryota</taxon>
        <taxon>Viridiplantae</taxon>
        <taxon>Streptophyta</taxon>
        <taxon>Embryophyta</taxon>
        <taxon>Tracheophyta</taxon>
        <taxon>Spermatophyta</taxon>
        <taxon>Magnoliopsida</taxon>
        <taxon>Liliopsida</taxon>
        <taxon>Poales</taxon>
        <taxon>Poaceae</taxon>
        <taxon>BOP clade</taxon>
        <taxon>Pooideae</taxon>
        <taxon>Triticodae</taxon>
        <taxon>Triticeae</taxon>
        <taxon>Triticinae</taxon>
        <taxon>Triticum</taxon>
    </lineage>
</organism>
<sequence>MRLQHEGRKIHTTPHPYLPWSKHRPHKENVTSEWSATEPAQGIVYSEQPPLIPESSKPAPHNHATVQSDQPVRTATTSWTGLPCQQQ</sequence>
<reference evidence="3" key="1">
    <citation type="journal article" date="2013" name="Nature">
        <title>Draft genome of the wheat A-genome progenitor Triticum urartu.</title>
        <authorList>
            <person name="Ling H.Q."/>
            <person name="Zhao S."/>
            <person name="Liu D."/>
            <person name="Wang J."/>
            <person name="Sun H."/>
            <person name="Zhang C."/>
            <person name="Fan H."/>
            <person name="Li D."/>
            <person name="Dong L."/>
            <person name="Tao Y."/>
            <person name="Gao C."/>
            <person name="Wu H."/>
            <person name="Li Y."/>
            <person name="Cui Y."/>
            <person name="Guo X."/>
            <person name="Zheng S."/>
            <person name="Wang B."/>
            <person name="Yu K."/>
            <person name="Liang Q."/>
            <person name="Yang W."/>
            <person name="Lou X."/>
            <person name="Chen J."/>
            <person name="Feng M."/>
            <person name="Jian J."/>
            <person name="Zhang X."/>
            <person name="Luo G."/>
            <person name="Jiang Y."/>
            <person name="Liu J."/>
            <person name="Wang Z."/>
            <person name="Sha Y."/>
            <person name="Zhang B."/>
            <person name="Wu H."/>
            <person name="Tang D."/>
            <person name="Shen Q."/>
            <person name="Xue P."/>
            <person name="Zou S."/>
            <person name="Wang X."/>
            <person name="Liu X."/>
            <person name="Wang F."/>
            <person name="Yang Y."/>
            <person name="An X."/>
            <person name="Dong Z."/>
            <person name="Zhang K."/>
            <person name="Zhang X."/>
            <person name="Luo M.C."/>
            <person name="Dvorak J."/>
            <person name="Tong Y."/>
            <person name="Wang J."/>
            <person name="Yang H."/>
            <person name="Li Z."/>
            <person name="Wang D."/>
            <person name="Zhang A."/>
            <person name="Wang J."/>
        </authorList>
    </citation>
    <scope>NUCLEOTIDE SEQUENCE</scope>
    <source>
        <strain evidence="3">cv. G1812</strain>
    </source>
</reference>
<reference evidence="2" key="2">
    <citation type="submission" date="2018-03" db="EMBL/GenBank/DDBJ databases">
        <title>The Triticum urartu genome reveals the dynamic nature of wheat genome evolution.</title>
        <authorList>
            <person name="Ling H."/>
            <person name="Ma B."/>
            <person name="Shi X."/>
            <person name="Liu H."/>
            <person name="Dong L."/>
            <person name="Sun H."/>
            <person name="Cao Y."/>
            <person name="Gao Q."/>
            <person name="Zheng S."/>
            <person name="Li Y."/>
            <person name="Yu Y."/>
            <person name="Du H."/>
            <person name="Qi M."/>
            <person name="Li Y."/>
            <person name="Yu H."/>
            <person name="Cui Y."/>
            <person name="Wang N."/>
            <person name="Chen C."/>
            <person name="Wu H."/>
            <person name="Zhao Y."/>
            <person name="Zhang J."/>
            <person name="Li Y."/>
            <person name="Zhou W."/>
            <person name="Zhang B."/>
            <person name="Hu W."/>
            <person name="Eijk M."/>
            <person name="Tang J."/>
            <person name="Witsenboer H."/>
            <person name="Zhao S."/>
            <person name="Li Z."/>
            <person name="Zhang A."/>
            <person name="Wang D."/>
            <person name="Liang C."/>
        </authorList>
    </citation>
    <scope>NUCLEOTIDE SEQUENCE [LARGE SCALE GENOMIC DNA]</scope>
    <source>
        <strain evidence="2">cv. G1812</strain>
    </source>
</reference>
<feature type="region of interest" description="Disordered" evidence="1">
    <location>
        <begin position="1"/>
        <end position="87"/>
    </location>
</feature>
<accession>A0A8R7PL64</accession>
<evidence type="ECO:0000313" key="3">
    <source>
        <dbReference type="Proteomes" id="UP000015106"/>
    </source>
</evidence>
<feature type="compositionally biased region" description="Polar residues" evidence="1">
    <location>
        <begin position="64"/>
        <end position="87"/>
    </location>
</feature>
<protein>
    <submittedName>
        <fullName evidence="2">Uncharacterized protein</fullName>
    </submittedName>
</protein>
<dbReference type="EnsemblPlants" id="TuG1812G0200005560.01.T01">
    <property type="protein sequence ID" value="TuG1812G0200005560.01.T01.cds429977"/>
    <property type="gene ID" value="TuG1812G0200005560.01"/>
</dbReference>
<evidence type="ECO:0000256" key="1">
    <source>
        <dbReference type="SAM" id="MobiDB-lite"/>
    </source>
</evidence>
<name>A0A8R7PL64_TRIUA</name>
<keyword evidence="3" id="KW-1185">Reference proteome</keyword>
<dbReference type="AlphaFoldDB" id="A0A8R7PL64"/>
<reference evidence="2" key="3">
    <citation type="submission" date="2022-06" db="UniProtKB">
        <authorList>
            <consortium name="EnsemblPlants"/>
        </authorList>
    </citation>
    <scope>IDENTIFICATION</scope>
</reference>
<dbReference type="Proteomes" id="UP000015106">
    <property type="component" value="Chromosome 2"/>
</dbReference>
<evidence type="ECO:0000313" key="2">
    <source>
        <dbReference type="EnsemblPlants" id="TuG1812G0200005560.01.T01.cds429977"/>
    </source>
</evidence>